<accession>A0ABS1TL44</accession>
<evidence type="ECO:0000313" key="1">
    <source>
        <dbReference type="EMBL" id="MBL4952040.1"/>
    </source>
</evidence>
<evidence type="ECO:0000313" key="2">
    <source>
        <dbReference type="Proteomes" id="UP000623967"/>
    </source>
</evidence>
<dbReference type="EMBL" id="JAESWB010000134">
    <property type="protein sequence ID" value="MBL4952040.1"/>
    <property type="molecule type" value="Genomic_DNA"/>
</dbReference>
<gene>
    <name evidence="1" type="ORF">JK635_07430</name>
</gene>
<organism evidence="1 2">
    <name type="scientific">Neobacillus paridis</name>
    <dbReference type="NCBI Taxonomy" id="2803862"/>
    <lineage>
        <taxon>Bacteria</taxon>
        <taxon>Bacillati</taxon>
        <taxon>Bacillota</taxon>
        <taxon>Bacilli</taxon>
        <taxon>Bacillales</taxon>
        <taxon>Bacillaceae</taxon>
        <taxon>Neobacillus</taxon>
    </lineage>
</organism>
<dbReference type="RefSeq" id="WP_202653320.1">
    <property type="nucleotide sequence ID" value="NZ_JAESWB010000134.1"/>
</dbReference>
<dbReference type="Proteomes" id="UP000623967">
    <property type="component" value="Unassembled WGS sequence"/>
</dbReference>
<sequence>MGSNIIPEKEVPSLENGKTIVYEEELPFPYVHYPSNYGGRGAFFAFQQTEDSPLFHCSCQKKGIEVYLLGMRGLSGIPVASNDLMIQRFLEFLPVKDKLCHICNKVAPKYGYGKTFGGTKFYSIYGHYINGLAYEYGIDYTGHLLNPELIPSDIVPMLITSENDDKRLDEQSTKDFIRYCENVIRSRMGYFPIGKRWTSEIRLLELVRRVYPNYTVIHQYEIDHLRADIYIEELQLVIEYQGEQHFKPFAYMGGEEGLRKTQTKDQEKVELCNYYKLGIVYFSYQDELTEKLVKDRITSHIKEKSMNYSI</sequence>
<evidence type="ECO:0008006" key="3">
    <source>
        <dbReference type="Google" id="ProtNLM"/>
    </source>
</evidence>
<dbReference type="Gene3D" id="3.40.960.10">
    <property type="entry name" value="VSR Endonuclease"/>
    <property type="match status" value="1"/>
</dbReference>
<comment type="caution">
    <text evidence="1">The sequence shown here is derived from an EMBL/GenBank/DDBJ whole genome shotgun (WGS) entry which is preliminary data.</text>
</comment>
<proteinExistence type="predicted"/>
<name>A0ABS1TL44_9BACI</name>
<keyword evidence="2" id="KW-1185">Reference proteome</keyword>
<protein>
    <recommendedName>
        <fullName evidence="3">DUF559 domain-containing protein</fullName>
    </recommendedName>
</protein>
<reference evidence="1 2" key="1">
    <citation type="submission" date="2021-01" db="EMBL/GenBank/DDBJ databases">
        <title>Genome public.</title>
        <authorList>
            <person name="Liu C."/>
            <person name="Sun Q."/>
        </authorList>
    </citation>
    <scope>NUCLEOTIDE SEQUENCE [LARGE SCALE GENOMIC DNA]</scope>
    <source>
        <strain evidence="1 2">YIM B02564</strain>
    </source>
</reference>